<keyword evidence="1" id="KW-0472">Membrane</keyword>
<comment type="caution">
    <text evidence="2">The sequence shown here is derived from an EMBL/GenBank/DDBJ whole genome shotgun (WGS) entry which is preliminary data.</text>
</comment>
<organism evidence="2 3">
    <name type="scientific">Streptomyces corynorhini</name>
    <dbReference type="NCBI Taxonomy" id="2282652"/>
    <lineage>
        <taxon>Bacteria</taxon>
        <taxon>Bacillati</taxon>
        <taxon>Actinomycetota</taxon>
        <taxon>Actinomycetes</taxon>
        <taxon>Kitasatosporales</taxon>
        <taxon>Streptomycetaceae</taxon>
        <taxon>Streptomyces</taxon>
    </lineage>
</organism>
<reference evidence="2 3" key="1">
    <citation type="submission" date="2018-07" db="EMBL/GenBank/DDBJ databases">
        <title>Streptomyces species from bats.</title>
        <authorList>
            <person name="Dunlap C."/>
        </authorList>
    </citation>
    <scope>NUCLEOTIDE SEQUENCE [LARGE SCALE GENOMIC DNA]</scope>
    <source>
        <strain evidence="2 3">AC230</strain>
    </source>
</reference>
<feature type="transmembrane region" description="Helical" evidence="1">
    <location>
        <begin position="47"/>
        <end position="66"/>
    </location>
</feature>
<dbReference type="RefSeq" id="WP_114623489.1">
    <property type="nucleotide sequence ID" value="NZ_QQNA01000066.1"/>
</dbReference>
<dbReference type="InterPro" id="IPR057702">
    <property type="entry name" value="DUF7942"/>
</dbReference>
<protein>
    <submittedName>
        <fullName evidence="2">Uncharacterized protein</fullName>
    </submittedName>
</protein>
<keyword evidence="3" id="KW-1185">Reference proteome</keyword>
<keyword evidence="1" id="KW-0812">Transmembrane</keyword>
<gene>
    <name evidence="2" type="ORF">DVH02_10415</name>
</gene>
<dbReference type="OrthoDB" id="4251627at2"/>
<dbReference type="Pfam" id="PF25637">
    <property type="entry name" value="DUF7942"/>
    <property type="match status" value="1"/>
</dbReference>
<evidence type="ECO:0000313" key="3">
    <source>
        <dbReference type="Proteomes" id="UP000253741"/>
    </source>
</evidence>
<feature type="transmembrane region" description="Helical" evidence="1">
    <location>
        <begin position="20"/>
        <end position="40"/>
    </location>
</feature>
<evidence type="ECO:0000313" key="2">
    <source>
        <dbReference type="EMBL" id="RDG38204.1"/>
    </source>
</evidence>
<proteinExistence type="predicted"/>
<dbReference type="EMBL" id="QQNA01000066">
    <property type="protein sequence ID" value="RDG38204.1"/>
    <property type="molecule type" value="Genomic_DNA"/>
</dbReference>
<sequence>MADAPRSLPQNLRHYLVNPAALGYLGLVLAVCAWVAVATLPVGQGDFNFAVVWPFFVTAPTSFMFVGYTDWLPAWAPVWTPLIGVPVGAAVQAFVIGALYRSLRKGKGSPNSGTSPSAA</sequence>
<name>A0A370BD87_9ACTN</name>
<keyword evidence="1" id="KW-1133">Transmembrane helix</keyword>
<dbReference type="NCBIfam" id="NF046119">
    <property type="entry name" value="memb_SCO4225"/>
    <property type="match status" value="1"/>
</dbReference>
<evidence type="ECO:0000256" key="1">
    <source>
        <dbReference type="SAM" id="Phobius"/>
    </source>
</evidence>
<accession>A0A370BD87</accession>
<dbReference type="Proteomes" id="UP000253741">
    <property type="component" value="Unassembled WGS sequence"/>
</dbReference>
<feature type="transmembrane region" description="Helical" evidence="1">
    <location>
        <begin position="78"/>
        <end position="100"/>
    </location>
</feature>
<dbReference type="AlphaFoldDB" id="A0A370BD87"/>